<dbReference type="AlphaFoldDB" id="A0A6J4I4W8"/>
<reference evidence="2" key="1">
    <citation type="submission" date="2020-02" db="EMBL/GenBank/DDBJ databases">
        <authorList>
            <person name="Meier V. D."/>
        </authorList>
    </citation>
    <scope>NUCLEOTIDE SEQUENCE</scope>
    <source>
        <strain evidence="2">AVDCRST_MAG83</strain>
    </source>
</reference>
<evidence type="ECO:0000256" key="1">
    <source>
        <dbReference type="SAM" id="MobiDB-lite"/>
    </source>
</evidence>
<feature type="non-terminal residue" evidence="2">
    <location>
        <position position="133"/>
    </location>
</feature>
<feature type="region of interest" description="Disordered" evidence="1">
    <location>
        <begin position="1"/>
        <end position="133"/>
    </location>
</feature>
<dbReference type="EMBL" id="CADCTE010000099">
    <property type="protein sequence ID" value="CAA9242587.1"/>
    <property type="molecule type" value="Genomic_DNA"/>
</dbReference>
<organism evidence="2">
    <name type="scientific">uncultured Arthrobacter sp</name>
    <dbReference type="NCBI Taxonomy" id="114050"/>
    <lineage>
        <taxon>Bacteria</taxon>
        <taxon>Bacillati</taxon>
        <taxon>Actinomycetota</taxon>
        <taxon>Actinomycetes</taxon>
        <taxon>Micrococcales</taxon>
        <taxon>Micrococcaceae</taxon>
        <taxon>Arthrobacter</taxon>
        <taxon>environmental samples</taxon>
    </lineage>
</organism>
<proteinExistence type="predicted"/>
<name>A0A6J4I4W8_9MICC</name>
<feature type="non-terminal residue" evidence="2">
    <location>
        <position position="1"/>
    </location>
</feature>
<feature type="compositionally biased region" description="Basic residues" evidence="1">
    <location>
        <begin position="17"/>
        <end position="29"/>
    </location>
</feature>
<evidence type="ECO:0000313" key="2">
    <source>
        <dbReference type="EMBL" id="CAA9242587.1"/>
    </source>
</evidence>
<gene>
    <name evidence="2" type="ORF">AVDCRST_MAG83-1719</name>
</gene>
<protein>
    <submittedName>
        <fullName evidence="2">Uncharacterized protein</fullName>
    </submittedName>
</protein>
<sequence length="133" mass="14542">ARGHRRVARDARDGRGTHGRRGRRSKTPRQRVGPRGWHRGAGHGNPLLRRVQGADGRRAAPRGAGRWAHRGRGPHRASPPRRHRPALGWRHLGDHRGAPPVPVCGRSTSPRHCSGRGHVQDGPPLSGRGGRLV</sequence>
<feature type="compositionally biased region" description="Basic residues" evidence="1">
    <location>
        <begin position="67"/>
        <end position="85"/>
    </location>
</feature>
<accession>A0A6J4I4W8</accession>